<organism evidence="1">
    <name type="scientific">termite gut metagenome</name>
    <dbReference type="NCBI Taxonomy" id="433724"/>
    <lineage>
        <taxon>unclassified sequences</taxon>
        <taxon>metagenomes</taxon>
        <taxon>organismal metagenomes</taxon>
    </lineage>
</organism>
<reference evidence="1" key="1">
    <citation type="submission" date="2019-03" db="EMBL/GenBank/DDBJ databases">
        <title>Single cell metagenomics reveals metabolic interactions within the superorganism composed of flagellate Streblomastix strix and complex community of Bacteroidetes bacteria on its surface.</title>
        <authorList>
            <person name="Treitli S.C."/>
            <person name="Kolisko M."/>
            <person name="Husnik F."/>
            <person name="Keeling P."/>
            <person name="Hampl V."/>
        </authorList>
    </citation>
    <scope>NUCLEOTIDE SEQUENCE</scope>
    <source>
        <strain evidence="1">STM</strain>
    </source>
</reference>
<name>A0A5J4QUB1_9ZZZZ</name>
<gene>
    <name evidence="1" type="ORF">EZS27_025598</name>
</gene>
<protein>
    <submittedName>
        <fullName evidence="1">Uncharacterized protein</fullName>
    </submittedName>
</protein>
<proteinExistence type="predicted"/>
<sequence length="332" mass="37662">MNIIQRPSTKEFSATMKDYTIDSDAVITFSVKYNNKTILDEEYVPDADFKIHVRKLGKFCQQALWGEWCTGSSLLQSSAAGTFEFYINNSLDTSSYVLFCRMQTNKPAASAAWLSEINRKITRLDSKEYASTIITPGQAIQVTVKKTDGTTTPAKTLYTHTGTLCVVTVDASPSRIATLFLIPQDAIRSYVLSVAGQNFEFLIDSTRYTEVWQFRYKNVYDMPEVLSAVGGLNVKGNNEGETAAMFEVERKFALKVTDEYTANSGVIFLQSDYKLWHNLFNAQEVQIYIAGTWYSIIITKQTYEREFRRSTLKAVEFSFKMANPEQNNLIEL</sequence>
<accession>A0A5J4QUB1</accession>
<dbReference type="EMBL" id="SNRY01002423">
    <property type="protein sequence ID" value="KAA6325152.1"/>
    <property type="molecule type" value="Genomic_DNA"/>
</dbReference>
<comment type="caution">
    <text evidence="1">The sequence shown here is derived from an EMBL/GenBank/DDBJ whole genome shotgun (WGS) entry which is preliminary data.</text>
</comment>
<evidence type="ECO:0000313" key="1">
    <source>
        <dbReference type="EMBL" id="KAA6325152.1"/>
    </source>
</evidence>
<dbReference type="AlphaFoldDB" id="A0A5J4QUB1"/>